<dbReference type="Gene3D" id="3.40.630.30">
    <property type="match status" value="1"/>
</dbReference>
<evidence type="ECO:0000256" key="2">
    <source>
        <dbReference type="SAM" id="Phobius"/>
    </source>
</evidence>
<dbReference type="RefSeq" id="WP_179531235.1">
    <property type="nucleotide sequence ID" value="NZ_BAAAPP010000003.1"/>
</dbReference>
<comment type="caution">
    <text evidence="3">The sequence shown here is derived from an EMBL/GenBank/DDBJ whole genome shotgun (WGS) entry which is preliminary data.</text>
</comment>
<dbReference type="EMBL" id="JACBZI010000001">
    <property type="protein sequence ID" value="NYI10387.1"/>
    <property type="molecule type" value="Genomic_DNA"/>
</dbReference>
<keyword evidence="2" id="KW-0472">Membrane</keyword>
<feature type="transmembrane region" description="Helical" evidence="2">
    <location>
        <begin position="160"/>
        <end position="181"/>
    </location>
</feature>
<evidence type="ECO:0000313" key="3">
    <source>
        <dbReference type="EMBL" id="NYI10387.1"/>
    </source>
</evidence>
<evidence type="ECO:0008006" key="5">
    <source>
        <dbReference type="Google" id="ProtNLM"/>
    </source>
</evidence>
<feature type="region of interest" description="Disordered" evidence="1">
    <location>
        <begin position="1"/>
        <end position="23"/>
    </location>
</feature>
<feature type="compositionally biased region" description="Low complexity" evidence="1">
    <location>
        <begin position="200"/>
        <end position="219"/>
    </location>
</feature>
<keyword evidence="2" id="KW-1133">Transmembrane helix</keyword>
<gene>
    <name evidence="3" type="ORF">BKA05_001902</name>
</gene>
<feature type="compositionally biased region" description="Pro residues" evidence="1">
    <location>
        <begin position="238"/>
        <end position="267"/>
    </location>
</feature>
<feature type="region of interest" description="Disordered" evidence="1">
    <location>
        <begin position="198"/>
        <end position="273"/>
    </location>
</feature>
<evidence type="ECO:0000313" key="4">
    <source>
        <dbReference type="Proteomes" id="UP000537326"/>
    </source>
</evidence>
<dbReference type="Proteomes" id="UP000537326">
    <property type="component" value="Unassembled WGS sequence"/>
</dbReference>
<sequence>MSSPDADPAQPATWQVEPPRPADRGLVGRLLEDVVAEDPSVAPEVAAGTVRAGAWLHRERPSWSGVVVDPARPTRTVVGYVDVLAPSEGSAEGTVTTRHLLVHPSYRDRGVHATLVAAAGVAAAELAGAAPVLTLDDLLPDPGEVTYEPERVSRSRWRSAALGAGAIAAAGAAAVLAVQVASGPLGAALPFLSPRAPGLTSPTPSAAPAEPTTAPSPQSVAVAGEPLVPQPTSGPTTGPGPGPGTPSGSPTPSPSPTAPPTDPPPSRTPGLASLLLDPVVGGLTGTVDDVTGGALSPVTGVLTDTADATTDVLDEVLDGVLGLLPAPTSAAD</sequence>
<reference evidence="3 4" key="1">
    <citation type="submission" date="2020-07" db="EMBL/GenBank/DDBJ databases">
        <title>Sequencing the genomes of 1000 actinobacteria strains.</title>
        <authorList>
            <person name="Klenk H.-P."/>
        </authorList>
    </citation>
    <scope>NUCLEOTIDE SEQUENCE [LARGE SCALE GENOMIC DNA]</scope>
    <source>
        <strain evidence="3 4">DSM 18248</strain>
    </source>
</reference>
<dbReference type="InterPro" id="IPR016181">
    <property type="entry name" value="Acyl_CoA_acyltransferase"/>
</dbReference>
<proteinExistence type="predicted"/>
<protein>
    <recommendedName>
        <fullName evidence="5">N-acetyltransferase domain-containing protein</fullName>
    </recommendedName>
</protein>
<name>A0A7Z0C3K9_9ACTN</name>
<accession>A0A7Z0C3K9</accession>
<dbReference type="SUPFAM" id="SSF55729">
    <property type="entry name" value="Acyl-CoA N-acyltransferases (Nat)"/>
    <property type="match status" value="1"/>
</dbReference>
<keyword evidence="2" id="KW-0812">Transmembrane</keyword>
<keyword evidence="4" id="KW-1185">Reference proteome</keyword>
<dbReference type="AlphaFoldDB" id="A0A7Z0C3K9"/>
<organism evidence="3 4">
    <name type="scientific">Nocardioides marinus</name>
    <dbReference type="NCBI Taxonomy" id="374514"/>
    <lineage>
        <taxon>Bacteria</taxon>
        <taxon>Bacillati</taxon>
        <taxon>Actinomycetota</taxon>
        <taxon>Actinomycetes</taxon>
        <taxon>Propionibacteriales</taxon>
        <taxon>Nocardioidaceae</taxon>
        <taxon>Nocardioides</taxon>
    </lineage>
</organism>
<evidence type="ECO:0000256" key="1">
    <source>
        <dbReference type="SAM" id="MobiDB-lite"/>
    </source>
</evidence>